<dbReference type="PROSITE" id="PS50943">
    <property type="entry name" value="HTH_CROC1"/>
    <property type="match status" value="1"/>
</dbReference>
<sequence>MVVANANQAPTSVARKQVGMQLREARERANLDLKDVVDEIGPGWSISKLGRIERGESGRISLPEVDLLAKILEMDEDARTNLIALVRQAASKSWWWYKYRDVVHSGFRIYADMEACAQRLTMYNCNIVPGLLQTPDYARELDRVYFKDDPENLLDRRLQLKLERQTFITRKTKPIAVQAILHEAAIRTQVGEPRVMEAQLEHLVEMGKRANISLRVVPYSAGFPLGTAVGSFTIIEMKPSGGIDPQPVVYFDSLVGAACLEDPDSLATHTAAIAALRDAALDEVGTRTLLRQISKNPRPKG</sequence>
<dbReference type="InterPro" id="IPR010982">
    <property type="entry name" value="Lambda_DNA-bd_dom_sf"/>
</dbReference>
<dbReference type="AlphaFoldDB" id="A0ABC8AL86"/>
<dbReference type="Pfam" id="PF19054">
    <property type="entry name" value="DUF5753"/>
    <property type="match status" value="1"/>
</dbReference>
<dbReference type="InterPro" id="IPR001387">
    <property type="entry name" value="Cro/C1-type_HTH"/>
</dbReference>
<evidence type="ECO:0000313" key="2">
    <source>
        <dbReference type="EMBL" id="APA94816.1"/>
    </source>
</evidence>
<gene>
    <name evidence="2" type="ORF">NS506_00737</name>
</gene>
<dbReference type="Gene3D" id="1.10.260.40">
    <property type="entry name" value="lambda repressor-like DNA-binding domains"/>
    <property type="match status" value="1"/>
</dbReference>
<organism evidence="2 3">
    <name type="scientific">Nocardia seriolae</name>
    <dbReference type="NCBI Taxonomy" id="37332"/>
    <lineage>
        <taxon>Bacteria</taxon>
        <taxon>Bacillati</taxon>
        <taxon>Actinomycetota</taxon>
        <taxon>Actinomycetes</taxon>
        <taxon>Mycobacteriales</taxon>
        <taxon>Nocardiaceae</taxon>
        <taxon>Nocardia</taxon>
    </lineage>
</organism>
<feature type="domain" description="HTH cro/C1-type" evidence="1">
    <location>
        <begin position="22"/>
        <end position="79"/>
    </location>
</feature>
<dbReference type="SMART" id="SM00530">
    <property type="entry name" value="HTH_XRE"/>
    <property type="match status" value="1"/>
</dbReference>
<evidence type="ECO:0000259" key="1">
    <source>
        <dbReference type="PROSITE" id="PS50943"/>
    </source>
</evidence>
<proteinExistence type="predicted"/>
<dbReference type="Proteomes" id="UP000180166">
    <property type="component" value="Chromosome"/>
</dbReference>
<protein>
    <recommendedName>
        <fullName evidence="1">HTH cro/C1-type domain-containing protein</fullName>
    </recommendedName>
</protein>
<name>A0ABC8AL86_9NOCA</name>
<reference evidence="2 3" key="1">
    <citation type="submission" date="2016-10" db="EMBL/GenBank/DDBJ databases">
        <title>Genome sequence of Nocardia seriolae strain EM150506, isolated from Anguila japonica.</title>
        <authorList>
            <person name="Han H.-J."/>
        </authorList>
    </citation>
    <scope>NUCLEOTIDE SEQUENCE [LARGE SCALE GENOMIC DNA]</scope>
    <source>
        <strain evidence="2 3">EM150506</strain>
    </source>
</reference>
<dbReference type="KEGG" id="nsr:NS506_00737"/>
<accession>A0ABC8AL86</accession>
<evidence type="ECO:0000313" key="3">
    <source>
        <dbReference type="Proteomes" id="UP000180166"/>
    </source>
</evidence>
<dbReference type="Pfam" id="PF13560">
    <property type="entry name" value="HTH_31"/>
    <property type="match status" value="1"/>
</dbReference>
<dbReference type="InterPro" id="IPR043917">
    <property type="entry name" value="DUF5753"/>
</dbReference>
<dbReference type="SUPFAM" id="SSF47413">
    <property type="entry name" value="lambda repressor-like DNA-binding domains"/>
    <property type="match status" value="1"/>
</dbReference>
<dbReference type="CDD" id="cd00093">
    <property type="entry name" value="HTH_XRE"/>
    <property type="match status" value="1"/>
</dbReference>
<dbReference type="EMBL" id="CP017839">
    <property type="protein sequence ID" value="APA94816.1"/>
    <property type="molecule type" value="Genomic_DNA"/>
</dbReference>